<dbReference type="GO" id="GO:0005886">
    <property type="term" value="C:plasma membrane"/>
    <property type="evidence" value="ECO:0007669"/>
    <property type="project" value="UniProtKB-SubCell"/>
</dbReference>
<evidence type="ECO:0000313" key="9">
    <source>
        <dbReference type="Proteomes" id="UP000562984"/>
    </source>
</evidence>
<comment type="subcellular location">
    <subcellularLocation>
        <location evidence="1">Cell inner membrane</location>
    </subcellularLocation>
</comment>
<dbReference type="Pfam" id="PF03279">
    <property type="entry name" value="Lip_A_acyltrans"/>
    <property type="match status" value="1"/>
</dbReference>
<dbReference type="GO" id="GO:0009247">
    <property type="term" value="P:glycolipid biosynthetic process"/>
    <property type="evidence" value="ECO:0007669"/>
    <property type="project" value="UniProtKB-ARBA"/>
</dbReference>
<evidence type="ECO:0000256" key="2">
    <source>
        <dbReference type="ARBA" id="ARBA00022475"/>
    </source>
</evidence>
<keyword evidence="9" id="KW-1185">Reference proteome</keyword>
<dbReference type="GO" id="GO:0016746">
    <property type="term" value="F:acyltransferase activity"/>
    <property type="evidence" value="ECO:0007669"/>
    <property type="project" value="UniProtKB-KW"/>
</dbReference>
<reference evidence="8 9" key="1">
    <citation type="submission" date="2020-05" db="EMBL/GenBank/DDBJ databases">
        <title>Nakamurella sp. DB0629 isolated from air conditioner.</title>
        <authorList>
            <person name="Kim D.H."/>
            <person name="Kim D.-U."/>
        </authorList>
    </citation>
    <scope>NUCLEOTIDE SEQUENCE [LARGE SCALE GENOMIC DNA]</scope>
    <source>
        <strain evidence="8 9">DB0629</strain>
    </source>
</reference>
<keyword evidence="2" id="KW-1003">Cell membrane</keyword>
<evidence type="ECO:0000256" key="5">
    <source>
        <dbReference type="ARBA" id="ARBA00023136"/>
    </source>
</evidence>
<sequence>MAHTSPESATAAEQVPASGSADAAVESATTPPLPSDAFPGADPALTRPRPVPNAGLLARLRDSDRVHALLPTPLALAATDLVYGLATRLLPGRRAAAENAMRAVLPPDTPAPEIARLARAQVRALARGWELYYRPKALQRIPIHGLDHLAEARASGRGIIISFVHYGPEMAWTILGRHAPIVAVNGDWVTEAVPDGFAGLQVEKKRSILRRNGFGIAYSGGSASVLLRALKAGGIIMLAMDLPGKRVTRYLGRDVEMVDGTARLAGLANALIVPGTALPRGRSWYLQLFPALDPADYPDTGALHQALADVHDAAVSGAPEHLNNPIRPGMWARATETAWLRT</sequence>
<dbReference type="PANTHER" id="PTHR30606">
    <property type="entry name" value="LIPID A BIOSYNTHESIS LAUROYL ACYLTRANSFERASE"/>
    <property type="match status" value="1"/>
</dbReference>
<keyword evidence="4" id="KW-0808">Transferase</keyword>
<accession>A0A849A3N8</accession>
<proteinExistence type="predicted"/>
<name>A0A849A3N8_9ACTN</name>
<organism evidence="8 9">
    <name type="scientific">Nakamurella aerolata</name>
    <dbReference type="NCBI Taxonomy" id="1656892"/>
    <lineage>
        <taxon>Bacteria</taxon>
        <taxon>Bacillati</taxon>
        <taxon>Actinomycetota</taxon>
        <taxon>Actinomycetes</taxon>
        <taxon>Nakamurellales</taxon>
        <taxon>Nakamurellaceae</taxon>
        <taxon>Nakamurella</taxon>
    </lineage>
</organism>
<dbReference type="PANTHER" id="PTHR30606:SF10">
    <property type="entry name" value="PHOSPHATIDYLINOSITOL MANNOSIDE ACYLTRANSFERASE"/>
    <property type="match status" value="1"/>
</dbReference>
<feature type="region of interest" description="Disordered" evidence="7">
    <location>
        <begin position="1"/>
        <end position="50"/>
    </location>
</feature>
<dbReference type="InterPro" id="IPR004960">
    <property type="entry name" value="LipA_acyltrans"/>
</dbReference>
<dbReference type="Proteomes" id="UP000562984">
    <property type="component" value="Unassembled WGS sequence"/>
</dbReference>
<evidence type="ECO:0000256" key="3">
    <source>
        <dbReference type="ARBA" id="ARBA00022519"/>
    </source>
</evidence>
<keyword evidence="3" id="KW-0997">Cell inner membrane</keyword>
<protein>
    <recommendedName>
        <fullName evidence="10">KDO2-lipid IV(A) lauroyltransferase</fullName>
    </recommendedName>
</protein>
<gene>
    <name evidence="8" type="ORF">HKD39_05505</name>
</gene>
<comment type="caution">
    <text evidence="8">The sequence shown here is derived from an EMBL/GenBank/DDBJ whole genome shotgun (WGS) entry which is preliminary data.</text>
</comment>
<dbReference type="RefSeq" id="WP_171198787.1">
    <property type="nucleotide sequence ID" value="NZ_JABEND010000002.1"/>
</dbReference>
<keyword evidence="6" id="KW-0012">Acyltransferase</keyword>
<dbReference type="EMBL" id="JABEND010000002">
    <property type="protein sequence ID" value="NNG35175.1"/>
    <property type="molecule type" value="Genomic_DNA"/>
</dbReference>
<dbReference type="AlphaFoldDB" id="A0A849A3N8"/>
<evidence type="ECO:0000313" key="8">
    <source>
        <dbReference type="EMBL" id="NNG35175.1"/>
    </source>
</evidence>
<evidence type="ECO:0000256" key="6">
    <source>
        <dbReference type="ARBA" id="ARBA00023315"/>
    </source>
</evidence>
<keyword evidence="5" id="KW-0472">Membrane</keyword>
<evidence type="ECO:0000256" key="1">
    <source>
        <dbReference type="ARBA" id="ARBA00004533"/>
    </source>
</evidence>
<evidence type="ECO:0000256" key="7">
    <source>
        <dbReference type="SAM" id="MobiDB-lite"/>
    </source>
</evidence>
<evidence type="ECO:0000256" key="4">
    <source>
        <dbReference type="ARBA" id="ARBA00022679"/>
    </source>
</evidence>
<evidence type="ECO:0008006" key="10">
    <source>
        <dbReference type="Google" id="ProtNLM"/>
    </source>
</evidence>